<comment type="subcellular location">
    <subcellularLocation>
        <location evidence="1">Cell membrane</location>
        <topology evidence="1">Multi-pass membrane protein</topology>
    </subcellularLocation>
</comment>
<dbReference type="PANTHER" id="PTHR43099">
    <property type="entry name" value="UPF0053 PROTEIN YRKA"/>
    <property type="match status" value="1"/>
</dbReference>
<keyword evidence="7 8" id="KW-0472">Membrane</keyword>
<dbReference type="CDD" id="cd04590">
    <property type="entry name" value="CBS_pair_CorC_HlyC_assoc"/>
    <property type="match status" value="1"/>
</dbReference>
<feature type="transmembrane region" description="Helical" evidence="8">
    <location>
        <begin position="6"/>
        <end position="31"/>
    </location>
</feature>
<dbReference type="SMART" id="SM01091">
    <property type="entry name" value="CorC_HlyC"/>
    <property type="match status" value="1"/>
</dbReference>
<dbReference type="EMBL" id="CAEZSO010000089">
    <property type="protein sequence ID" value="CAB4543356.1"/>
    <property type="molecule type" value="Genomic_DNA"/>
</dbReference>
<dbReference type="Gene3D" id="3.10.580.10">
    <property type="entry name" value="CBS-domain"/>
    <property type="match status" value="1"/>
</dbReference>
<dbReference type="Gene3D" id="3.30.465.10">
    <property type="match status" value="1"/>
</dbReference>
<evidence type="ECO:0000256" key="1">
    <source>
        <dbReference type="ARBA" id="ARBA00004651"/>
    </source>
</evidence>
<sequence length="437" mass="47030">MNPVLVSVLLVLILMIVGGLFVASELALLSLREGQIRALKSRGRRGAKVAKLHTNPNRFLAAAQIGVTFTGFLSAAYGAETLASSAGEALVSQGMSQSWANALSLIGVTLVIAFISLVISELVPKRLALQRSEALSLASAPTIDRIASIFRPVIWLLSIFTDLVVRALGGNPNEKRAAITEEELQGMLSTHTGLSREERKIVSDVFTAGDTRLREVMVPRTEVNFLLADTFVAKALTDIVELPHSRYPVLGEGVDDVVGFVHVRDLLNPAHAGTRLRVEDLVREILQLPGSKNLLPALTQMRNEGAHMAVVVDEYGGTAGIVTLEDLVEELVGDIRDEYDSSAADTRTLAGGDVEVDGLLNIDDFMRDTSMTLPDGPYETVAGFMVATLGRLPHVGDVVEEQGRRLEVSSMDGRRVARIRVAAAPVDDSISDNNDHA</sequence>
<dbReference type="GO" id="GO:0050660">
    <property type="term" value="F:flavin adenine dinucleotide binding"/>
    <property type="evidence" value="ECO:0007669"/>
    <property type="project" value="InterPro"/>
</dbReference>
<accession>A0A6J6BWS8</accession>
<evidence type="ECO:0000256" key="8">
    <source>
        <dbReference type="SAM" id="Phobius"/>
    </source>
</evidence>
<dbReference type="GO" id="GO:0005886">
    <property type="term" value="C:plasma membrane"/>
    <property type="evidence" value="ECO:0007669"/>
    <property type="project" value="UniProtKB-SubCell"/>
</dbReference>
<name>A0A6J6BWS8_9ZZZZ</name>
<dbReference type="Pfam" id="PF00571">
    <property type="entry name" value="CBS"/>
    <property type="match status" value="2"/>
</dbReference>
<keyword evidence="3 8" id="KW-0812">Transmembrane</keyword>
<dbReference type="SUPFAM" id="SSF56176">
    <property type="entry name" value="FAD-binding/transporter-associated domain-like"/>
    <property type="match status" value="1"/>
</dbReference>
<dbReference type="FunFam" id="3.10.580.10:FF:000002">
    <property type="entry name" value="Magnesium/cobalt efflux protein CorC"/>
    <property type="match status" value="1"/>
</dbReference>
<dbReference type="PROSITE" id="PS51846">
    <property type="entry name" value="CNNM"/>
    <property type="match status" value="1"/>
</dbReference>
<keyword evidence="5 8" id="KW-1133">Transmembrane helix</keyword>
<dbReference type="InterPro" id="IPR002550">
    <property type="entry name" value="CNNM"/>
</dbReference>
<feature type="domain" description="CBS" evidence="9">
    <location>
        <begin position="281"/>
        <end position="338"/>
    </location>
</feature>
<keyword evidence="2" id="KW-1003">Cell membrane</keyword>
<reference evidence="11" key="1">
    <citation type="submission" date="2020-05" db="EMBL/GenBank/DDBJ databases">
        <authorList>
            <person name="Chiriac C."/>
            <person name="Salcher M."/>
            <person name="Ghai R."/>
            <person name="Kavagutti S V."/>
        </authorList>
    </citation>
    <scope>NUCLEOTIDE SEQUENCE</scope>
</reference>
<dbReference type="InterPro" id="IPR046342">
    <property type="entry name" value="CBS_dom_sf"/>
</dbReference>
<dbReference type="Pfam" id="PF01595">
    <property type="entry name" value="CNNM"/>
    <property type="match status" value="1"/>
</dbReference>
<dbReference type="InterPro" id="IPR044751">
    <property type="entry name" value="Ion_transp-like_CBS"/>
</dbReference>
<feature type="domain" description="CNNM transmembrane" evidence="10">
    <location>
        <begin position="1"/>
        <end position="202"/>
    </location>
</feature>
<evidence type="ECO:0000256" key="4">
    <source>
        <dbReference type="ARBA" id="ARBA00022737"/>
    </source>
</evidence>
<dbReference type="InterPro" id="IPR036318">
    <property type="entry name" value="FAD-bd_PCMH-like_sf"/>
</dbReference>
<evidence type="ECO:0000256" key="5">
    <source>
        <dbReference type="ARBA" id="ARBA00022989"/>
    </source>
</evidence>
<evidence type="ECO:0000259" key="9">
    <source>
        <dbReference type="PROSITE" id="PS51371"/>
    </source>
</evidence>
<dbReference type="Pfam" id="PF03471">
    <property type="entry name" value="CorC_HlyC"/>
    <property type="match status" value="1"/>
</dbReference>
<dbReference type="PROSITE" id="PS51371">
    <property type="entry name" value="CBS"/>
    <property type="match status" value="1"/>
</dbReference>
<evidence type="ECO:0000256" key="2">
    <source>
        <dbReference type="ARBA" id="ARBA00022475"/>
    </source>
</evidence>
<organism evidence="11">
    <name type="scientific">freshwater metagenome</name>
    <dbReference type="NCBI Taxonomy" id="449393"/>
    <lineage>
        <taxon>unclassified sequences</taxon>
        <taxon>metagenomes</taxon>
        <taxon>ecological metagenomes</taxon>
    </lineage>
</organism>
<keyword evidence="6" id="KW-0129">CBS domain</keyword>
<evidence type="ECO:0000256" key="6">
    <source>
        <dbReference type="ARBA" id="ARBA00023122"/>
    </source>
</evidence>
<keyword evidence="4" id="KW-0677">Repeat</keyword>
<gene>
    <name evidence="11" type="ORF">UFOPK1446_00530</name>
</gene>
<evidence type="ECO:0000259" key="10">
    <source>
        <dbReference type="PROSITE" id="PS51846"/>
    </source>
</evidence>
<evidence type="ECO:0000313" key="11">
    <source>
        <dbReference type="EMBL" id="CAB4543356.1"/>
    </source>
</evidence>
<dbReference type="SUPFAM" id="SSF54631">
    <property type="entry name" value="CBS-domain pair"/>
    <property type="match status" value="1"/>
</dbReference>
<dbReference type="AlphaFoldDB" id="A0A6J6BWS8"/>
<feature type="transmembrane region" description="Helical" evidence="8">
    <location>
        <begin position="59"/>
        <end position="79"/>
    </location>
</feature>
<dbReference type="InterPro" id="IPR005170">
    <property type="entry name" value="Transptr-assoc_dom"/>
</dbReference>
<dbReference type="InterPro" id="IPR000644">
    <property type="entry name" value="CBS_dom"/>
</dbReference>
<dbReference type="InterPro" id="IPR016169">
    <property type="entry name" value="FAD-bd_PCMH_sub2"/>
</dbReference>
<dbReference type="InterPro" id="IPR051676">
    <property type="entry name" value="UPF0053_domain"/>
</dbReference>
<proteinExistence type="predicted"/>
<evidence type="ECO:0000256" key="3">
    <source>
        <dbReference type="ARBA" id="ARBA00022692"/>
    </source>
</evidence>
<dbReference type="PANTHER" id="PTHR43099:SF5">
    <property type="entry name" value="HLYC_CORC FAMILY TRANSPORTER"/>
    <property type="match status" value="1"/>
</dbReference>
<protein>
    <submittedName>
        <fullName evidence="11">Unannotated protein</fullName>
    </submittedName>
</protein>
<feature type="transmembrane region" description="Helical" evidence="8">
    <location>
        <begin position="99"/>
        <end position="123"/>
    </location>
</feature>
<evidence type="ECO:0000256" key="7">
    <source>
        <dbReference type="ARBA" id="ARBA00023136"/>
    </source>
</evidence>